<accession>A0A2I0AF64</accession>
<protein>
    <submittedName>
        <fullName evidence="2">Uncharacterized protein</fullName>
    </submittedName>
</protein>
<evidence type="ECO:0000313" key="3">
    <source>
        <dbReference type="Proteomes" id="UP000236161"/>
    </source>
</evidence>
<organism evidence="2 3">
    <name type="scientific">Apostasia shenzhenica</name>
    <dbReference type="NCBI Taxonomy" id="1088818"/>
    <lineage>
        <taxon>Eukaryota</taxon>
        <taxon>Viridiplantae</taxon>
        <taxon>Streptophyta</taxon>
        <taxon>Embryophyta</taxon>
        <taxon>Tracheophyta</taxon>
        <taxon>Spermatophyta</taxon>
        <taxon>Magnoliopsida</taxon>
        <taxon>Liliopsida</taxon>
        <taxon>Asparagales</taxon>
        <taxon>Orchidaceae</taxon>
        <taxon>Apostasioideae</taxon>
        <taxon>Apostasia</taxon>
    </lineage>
</organism>
<dbReference type="PANTHER" id="PTHR34657">
    <property type="entry name" value="EMBRYO SAC DEVELOPMENT ARREST 6"/>
    <property type="match status" value="1"/>
</dbReference>
<dbReference type="AlphaFoldDB" id="A0A2I0AF64"/>
<dbReference type="Proteomes" id="UP000236161">
    <property type="component" value="Unassembled WGS sequence"/>
</dbReference>
<evidence type="ECO:0000313" key="2">
    <source>
        <dbReference type="EMBL" id="PKA54155.1"/>
    </source>
</evidence>
<name>A0A2I0AF64_9ASPA</name>
<reference evidence="2 3" key="1">
    <citation type="journal article" date="2017" name="Nature">
        <title>The Apostasia genome and the evolution of orchids.</title>
        <authorList>
            <person name="Zhang G.Q."/>
            <person name="Liu K.W."/>
            <person name="Li Z."/>
            <person name="Lohaus R."/>
            <person name="Hsiao Y.Y."/>
            <person name="Niu S.C."/>
            <person name="Wang J.Y."/>
            <person name="Lin Y.C."/>
            <person name="Xu Q."/>
            <person name="Chen L.J."/>
            <person name="Yoshida K."/>
            <person name="Fujiwara S."/>
            <person name="Wang Z.W."/>
            <person name="Zhang Y.Q."/>
            <person name="Mitsuda N."/>
            <person name="Wang M."/>
            <person name="Liu G.H."/>
            <person name="Pecoraro L."/>
            <person name="Huang H.X."/>
            <person name="Xiao X.J."/>
            <person name="Lin M."/>
            <person name="Wu X.Y."/>
            <person name="Wu W.L."/>
            <person name="Chen Y.Y."/>
            <person name="Chang S.B."/>
            <person name="Sakamoto S."/>
            <person name="Ohme-Takagi M."/>
            <person name="Yagi M."/>
            <person name="Zeng S.J."/>
            <person name="Shen C.Y."/>
            <person name="Yeh C.M."/>
            <person name="Luo Y.B."/>
            <person name="Tsai W.C."/>
            <person name="Van de Peer Y."/>
            <person name="Liu Z.J."/>
        </authorList>
    </citation>
    <scope>NUCLEOTIDE SEQUENCE [LARGE SCALE GENOMIC DNA]</scope>
    <source>
        <strain evidence="3">cv. Shenzhen</strain>
        <tissue evidence="2">Stem</tissue>
    </source>
</reference>
<evidence type="ECO:0000256" key="1">
    <source>
        <dbReference type="SAM" id="MobiDB-lite"/>
    </source>
</evidence>
<dbReference type="OrthoDB" id="687843at2759"/>
<feature type="region of interest" description="Disordered" evidence="1">
    <location>
        <begin position="66"/>
        <end position="94"/>
    </location>
</feature>
<dbReference type="PANTHER" id="PTHR34657:SF4">
    <property type="entry name" value="EMBRYO SAC DEVELOPMENT ARREST 6"/>
    <property type="match status" value="1"/>
</dbReference>
<gene>
    <name evidence="2" type="ORF">AXF42_Ash018165</name>
</gene>
<keyword evidence="3" id="KW-1185">Reference proteome</keyword>
<feature type="region of interest" description="Disordered" evidence="1">
    <location>
        <begin position="1"/>
        <end position="39"/>
    </location>
</feature>
<sequence length="133" mass="14309">MSNNASPFSHKKKPQEQAEASAAVKGASPSTEPAPVPSDNWLLAGYLAHEFLTKGTLFGKRWAAEPAELGSGSASGKARRVGLGSCDPPRPAHTDEAYHVITEGVRLRRVFNPSNLAQWQHNLDGKEPPRRGT</sequence>
<dbReference type="EMBL" id="KZ451984">
    <property type="protein sequence ID" value="PKA54155.1"/>
    <property type="molecule type" value="Genomic_DNA"/>
</dbReference>
<proteinExistence type="predicted"/>